<evidence type="ECO:0000313" key="2">
    <source>
        <dbReference type="Proteomes" id="UP000789375"/>
    </source>
</evidence>
<proteinExistence type="predicted"/>
<keyword evidence="2" id="KW-1185">Reference proteome</keyword>
<name>A0A9N9GCT8_FUNMO</name>
<reference evidence="1" key="1">
    <citation type="submission" date="2021-06" db="EMBL/GenBank/DDBJ databases">
        <authorList>
            <person name="Kallberg Y."/>
            <person name="Tangrot J."/>
            <person name="Rosling A."/>
        </authorList>
    </citation>
    <scope>NUCLEOTIDE SEQUENCE</scope>
    <source>
        <strain evidence="1">87-6 pot B 2015</strain>
    </source>
</reference>
<sequence>MNTNLEKEVLDLLVEYYENVYNDKEFVALSNIYTASSKAIPVLSQVDIYRRLQLRSKVFSSAYSKKYTNLAKILAQFTHENMKDTYSSIVQFYLKHTLYLLKEPKKHSLAFVR</sequence>
<protein>
    <submittedName>
        <fullName evidence="1">2648_t:CDS:1</fullName>
    </submittedName>
</protein>
<gene>
    <name evidence="1" type="ORF">FMOSSE_LOCUS8557</name>
</gene>
<dbReference type="Proteomes" id="UP000789375">
    <property type="component" value="Unassembled WGS sequence"/>
</dbReference>
<comment type="caution">
    <text evidence="1">The sequence shown here is derived from an EMBL/GenBank/DDBJ whole genome shotgun (WGS) entry which is preliminary data.</text>
</comment>
<organism evidence="1 2">
    <name type="scientific">Funneliformis mosseae</name>
    <name type="common">Endomycorrhizal fungus</name>
    <name type="synonym">Glomus mosseae</name>
    <dbReference type="NCBI Taxonomy" id="27381"/>
    <lineage>
        <taxon>Eukaryota</taxon>
        <taxon>Fungi</taxon>
        <taxon>Fungi incertae sedis</taxon>
        <taxon>Mucoromycota</taxon>
        <taxon>Glomeromycotina</taxon>
        <taxon>Glomeromycetes</taxon>
        <taxon>Glomerales</taxon>
        <taxon>Glomeraceae</taxon>
        <taxon>Funneliformis</taxon>
    </lineage>
</organism>
<accession>A0A9N9GCT8</accession>
<dbReference type="AlphaFoldDB" id="A0A9N9GCT8"/>
<evidence type="ECO:0000313" key="1">
    <source>
        <dbReference type="EMBL" id="CAG8593338.1"/>
    </source>
</evidence>
<dbReference type="EMBL" id="CAJVPP010002246">
    <property type="protein sequence ID" value="CAG8593338.1"/>
    <property type="molecule type" value="Genomic_DNA"/>
</dbReference>